<evidence type="ECO:0000256" key="1">
    <source>
        <dbReference type="SAM" id="Phobius"/>
    </source>
</evidence>
<dbReference type="InterPro" id="IPR009736">
    <property type="entry name" value="DUF1307"/>
</dbReference>
<dbReference type="RefSeq" id="WP_188738170.1">
    <property type="nucleotide sequence ID" value="NZ_BMLW01000021.1"/>
</dbReference>
<proteinExistence type="predicted"/>
<dbReference type="InterPro" id="IPR036699">
    <property type="entry name" value="YehR-like_sf"/>
</dbReference>
<keyword evidence="1" id="KW-0812">Transmembrane</keyword>
<gene>
    <name evidence="2" type="ORF">GCM10011346_49250</name>
</gene>
<keyword evidence="3" id="KW-1185">Reference proteome</keyword>
<evidence type="ECO:0000313" key="2">
    <source>
        <dbReference type="EMBL" id="GGP16617.1"/>
    </source>
</evidence>
<organism evidence="2 3">
    <name type="scientific">Oceanobacillus neutriphilus</name>
    <dbReference type="NCBI Taxonomy" id="531815"/>
    <lineage>
        <taxon>Bacteria</taxon>
        <taxon>Bacillati</taxon>
        <taxon>Bacillota</taxon>
        <taxon>Bacilli</taxon>
        <taxon>Bacillales</taxon>
        <taxon>Bacillaceae</taxon>
        <taxon>Oceanobacillus</taxon>
    </lineage>
</organism>
<dbReference type="SUPFAM" id="SSF160704">
    <property type="entry name" value="YehR-like"/>
    <property type="match status" value="1"/>
</dbReference>
<dbReference type="Pfam" id="PF06998">
    <property type="entry name" value="DUF1307"/>
    <property type="match status" value="1"/>
</dbReference>
<evidence type="ECO:0000313" key="3">
    <source>
        <dbReference type="Proteomes" id="UP000641206"/>
    </source>
</evidence>
<comment type="caution">
    <text evidence="2">The sequence shown here is derived from an EMBL/GenBank/DDBJ whole genome shotgun (WGS) entry which is preliminary data.</text>
</comment>
<sequence length="162" mass="18439">MSKKMTKTKTIGFIIALVIILGLVIFVWLKPSYPTDGTVILSADQDEVTTTVTIEAENGRVQTVKYENMMYYSDLGTDGTTREAMESQHDTNMEQYAELNAVDGLETGYIYEDDRFIVKSYFDFTEADLQDIIEIDAAVSDKDDLKTENYMKHLEEIGLEME</sequence>
<keyword evidence="1" id="KW-1133">Transmembrane helix</keyword>
<keyword evidence="1" id="KW-0472">Membrane</keyword>
<feature type="transmembrane region" description="Helical" evidence="1">
    <location>
        <begin position="12"/>
        <end position="29"/>
    </location>
</feature>
<dbReference type="Gene3D" id="3.30.1830.10">
    <property type="entry name" value="YehR-like"/>
    <property type="match status" value="1"/>
</dbReference>
<dbReference type="EMBL" id="BMLW01000021">
    <property type="protein sequence ID" value="GGP16617.1"/>
    <property type="molecule type" value="Genomic_DNA"/>
</dbReference>
<protein>
    <recommendedName>
        <fullName evidence="4">DUF1307 domain-containing protein</fullName>
    </recommendedName>
</protein>
<dbReference type="Proteomes" id="UP000641206">
    <property type="component" value="Unassembled WGS sequence"/>
</dbReference>
<reference evidence="3" key="1">
    <citation type="journal article" date="2019" name="Int. J. Syst. Evol. Microbiol.">
        <title>The Global Catalogue of Microorganisms (GCM) 10K type strain sequencing project: providing services to taxonomists for standard genome sequencing and annotation.</title>
        <authorList>
            <consortium name="The Broad Institute Genomics Platform"/>
            <consortium name="The Broad Institute Genome Sequencing Center for Infectious Disease"/>
            <person name="Wu L."/>
            <person name="Ma J."/>
        </authorList>
    </citation>
    <scope>NUCLEOTIDE SEQUENCE [LARGE SCALE GENOMIC DNA]</scope>
    <source>
        <strain evidence="3">CGMCC 1.7693</strain>
    </source>
</reference>
<accession>A0ABQ2P2L9</accession>
<evidence type="ECO:0008006" key="4">
    <source>
        <dbReference type="Google" id="ProtNLM"/>
    </source>
</evidence>
<name>A0ABQ2P2L9_9BACI</name>